<dbReference type="EMBL" id="AY939844">
    <property type="protein sequence ID" value="AAX44529.1"/>
    <property type="molecule type" value="Genomic_DNA"/>
</dbReference>
<protein>
    <submittedName>
        <fullName evidence="1">Uncharacterized protein</fullName>
    </submittedName>
</protein>
<organism evidence="1 3">
    <name type="scientific">Prochlorococcus phage P-SSM2</name>
    <dbReference type="NCBI Taxonomy" id="268746"/>
    <lineage>
        <taxon>Viruses</taxon>
        <taxon>Duplodnaviria</taxon>
        <taxon>Heunggongvirae</taxon>
        <taxon>Uroviricota</taxon>
        <taxon>Caudoviricetes</taxon>
        <taxon>Pantevenvirales</taxon>
        <taxon>Kyanoviridae</taxon>
        <taxon>Salacisavirus</taxon>
        <taxon>Salacisavirus pssm2</taxon>
    </lineage>
</organism>
<sequence length="176" mass="20596">MNIFVTNPDPHKAATELPDKHVVKMPLETCQMLSIIYSKWYYDWGTLNKKDGTPYETKKGAFRNHPCTQWAADSIYNTAWLIQHGCALADEYSYRYGKVHGCANTLFEAKKMFHRCAGEVITCYCMVEGFTRAMPDEIKTDRTIDTFTAYQKYINTKPWVKDNYLRKPERKPEWVL</sequence>
<reference evidence="1 3" key="3">
    <citation type="journal article" date="2010" name="Environ. Microbiol.">
        <title>Genomic analysis of oceanic cyanobacterial myoviruses compared with T4-like myoviruses from diverse hosts and environments.</title>
        <authorList>
            <person name="Sullivan M.B."/>
            <person name="Huang K.H."/>
            <person name="Ignacio-Espinoza J.C."/>
            <person name="Berlin A.M."/>
            <person name="Kelly L."/>
            <person name="Weigele P.R."/>
            <person name="DeFrancesco A.S."/>
            <person name="Kern S.E."/>
            <person name="Thompson L.R."/>
            <person name="Young S."/>
            <person name="Yandava C."/>
            <person name="Fu R."/>
            <person name="Krastins B."/>
            <person name="Chase M."/>
            <person name="Sarracino D."/>
            <person name="Osburne M.S."/>
            <person name="Henn M.R."/>
            <person name="Chisholm S.W."/>
        </authorList>
    </citation>
    <scope>NUCLEOTIDE SEQUENCE [LARGE SCALE GENOMIC DNA]</scope>
</reference>
<evidence type="ECO:0000313" key="1">
    <source>
        <dbReference type="EMBL" id="AAX44529.1"/>
    </source>
</evidence>
<gene>
    <name evidence="2" type="ORF">PCMG_00154</name>
    <name evidence="1" type="ORF">PSSM2_151</name>
</gene>
<keyword evidence="3" id="KW-1185">Reference proteome</keyword>
<name>Q58MK3_BPPRM</name>
<proteinExistence type="predicted"/>
<dbReference type="KEGG" id="vg:3294262"/>
<dbReference type="Proteomes" id="UP000000991">
    <property type="component" value="Segment"/>
</dbReference>
<dbReference type="EMBL" id="GU071092">
    <property type="protein sequence ID" value="ACY76030.1"/>
    <property type="molecule type" value="Genomic_DNA"/>
</dbReference>
<evidence type="ECO:0000313" key="2">
    <source>
        <dbReference type="EMBL" id="ACY76030.1"/>
    </source>
</evidence>
<dbReference type="GeneID" id="3294262"/>
<accession>Q58MK3</accession>
<reference evidence="2 4" key="2">
    <citation type="submission" date="2009-10" db="EMBL/GenBank/DDBJ databases">
        <title>The Genome Sequence of Prochlorococcus phage P-SSM2.</title>
        <authorList>
            <consortium name="The Broad Institute Genome Sequencing Platform"/>
            <person name="Henn M.R."/>
            <person name="Sullivan M.S."/>
            <person name="Osburne M.S."/>
            <person name="Levin J."/>
            <person name="Malboeuf C."/>
            <person name="Casali M."/>
            <person name="Russ C."/>
            <person name="Lennon N."/>
            <person name="Chapman S.B."/>
            <person name="Erlich R."/>
            <person name="Young S.K."/>
            <person name="Koehrsen M."/>
            <person name="Yandava C."/>
            <person name="Zeng Q."/>
            <person name="Alvarado L."/>
            <person name="Anderson S."/>
            <person name="Berlin A."/>
            <person name="Borenstein D."/>
            <person name="Chen Z."/>
            <person name="Engels R."/>
            <person name="Freedman E."/>
            <person name="Gellesch M."/>
            <person name="Goldberg J."/>
            <person name="Green L."/>
            <person name="Griggs A."/>
            <person name="Gujja S."/>
            <person name="Heilman E.R."/>
            <person name="Heiman D."/>
            <person name="Hepburn T."/>
            <person name="Howarth C."/>
            <person name="Jen D."/>
            <person name="Larson L."/>
            <person name="Lewis B."/>
            <person name="Mehta T."/>
            <person name="Park D."/>
            <person name="Pearson M."/>
            <person name="Richards J."/>
            <person name="Rizzolo K."/>
            <person name="Roberts A."/>
            <person name="Ryan E."/>
            <person name="Saif S."/>
            <person name="Shea T."/>
            <person name="Shenoy N."/>
            <person name="Sisk P."/>
            <person name="Stolte C."/>
            <person name="Sykes S."/>
            <person name="Walk T."/>
            <person name="White J."/>
            <person name="Yu Q."/>
            <person name="Coleman M.L."/>
            <person name="Huang K.H."/>
            <person name="Weigele P.R."/>
            <person name="DeFrancesco A.S."/>
            <person name="Kern S.E."/>
            <person name="Thompson L.R."/>
            <person name="Fu R."/>
            <person name="Hombeck B."/>
            <person name="Chisholm S.W."/>
            <person name="Haas B."/>
            <person name="Nusbaum C."/>
            <person name="Birren B."/>
        </authorList>
    </citation>
    <scope>NUCLEOTIDE SEQUENCE [LARGE SCALE GENOMIC DNA]</scope>
    <source>
        <strain evidence="2">P-SSM2</strain>
    </source>
</reference>
<dbReference type="Pfam" id="PF03013">
    <property type="entry name" value="Pyr_excise"/>
    <property type="match status" value="1"/>
</dbReference>
<dbReference type="InterPro" id="IPR004260">
    <property type="entry name" value="Pyr-dimer_DNA_glycosylase"/>
</dbReference>
<evidence type="ECO:0000313" key="3">
    <source>
        <dbReference type="Proteomes" id="UP000000991"/>
    </source>
</evidence>
<dbReference type="OrthoDB" id="9403at10239"/>
<organismHost>
    <name type="scientific">Prochlorococcus</name>
    <dbReference type="NCBI Taxonomy" id="1218"/>
</organismHost>
<evidence type="ECO:0000313" key="4">
    <source>
        <dbReference type="Proteomes" id="UP000013923"/>
    </source>
</evidence>
<dbReference type="Proteomes" id="UP000013923">
    <property type="component" value="Genome"/>
</dbReference>
<reference evidence="1 3" key="1">
    <citation type="journal article" date="2005" name="PLoS Biol.">
        <title>Three Prochlorococcus cyanophage genomes: signature features and ecological interpretations.</title>
        <authorList>
            <person name="Sullivan M.B."/>
            <person name="Coleman M.L."/>
            <person name="Weigele P."/>
            <person name="Rohwer F."/>
            <person name="Chisholm S.W."/>
        </authorList>
    </citation>
    <scope>NUCLEOTIDE SEQUENCE</scope>
</reference>
<dbReference type="RefSeq" id="YP_214383.1">
    <property type="nucleotide sequence ID" value="NC_006883.2"/>
</dbReference>